<dbReference type="InterPro" id="IPR036291">
    <property type="entry name" value="NAD(P)-bd_dom_sf"/>
</dbReference>
<dbReference type="InterPro" id="IPR000683">
    <property type="entry name" value="Gfo/Idh/MocA-like_OxRdtase_N"/>
</dbReference>
<dbReference type="AlphaFoldDB" id="A0A6N4SSI9"/>
<dbReference type="GO" id="GO:0016491">
    <property type="term" value="F:oxidoreductase activity"/>
    <property type="evidence" value="ECO:0007669"/>
    <property type="project" value="UniProtKB-KW"/>
</dbReference>
<dbReference type="RefSeq" id="WP_011585390.1">
    <property type="nucleotide sequence ID" value="NC_008255.1"/>
</dbReference>
<dbReference type="InterPro" id="IPR004104">
    <property type="entry name" value="Gfo/Idh/MocA-like_OxRdtase_C"/>
</dbReference>
<dbReference type="Pfam" id="PF02894">
    <property type="entry name" value="GFO_IDH_MocA_C"/>
    <property type="match status" value="1"/>
</dbReference>
<evidence type="ECO:0000259" key="4">
    <source>
        <dbReference type="Pfam" id="PF02894"/>
    </source>
</evidence>
<dbReference type="InterPro" id="IPR051317">
    <property type="entry name" value="Gfo/Idh/MocA_oxidoreduct"/>
</dbReference>
<reference evidence="5 6" key="1">
    <citation type="journal article" date="2007" name="Appl. Environ. Microbiol.">
        <title>Genome sequence of the cellulolytic gliding bacterium Cytophaga hutchinsonii.</title>
        <authorList>
            <person name="Xie G."/>
            <person name="Bruce D.C."/>
            <person name="Challacombe J.F."/>
            <person name="Chertkov O."/>
            <person name="Detter J.C."/>
            <person name="Gilna P."/>
            <person name="Han C.S."/>
            <person name="Lucas S."/>
            <person name="Misra M."/>
            <person name="Myers G.L."/>
            <person name="Richardson P."/>
            <person name="Tapia R."/>
            <person name="Thayer N."/>
            <person name="Thompson L.S."/>
            <person name="Brettin T.S."/>
            <person name="Henrissat B."/>
            <person name="Wilson D.B."/>
            <person name="McBride M.J."/>
        </authorList>
    </citation>
    <scope>NUCLEOTIDE SEQUENCE [LARGE SCALE GENOMIC DNA]</scope>
    <source>
        <strain evidence="6">ATCC 33406 / DSM 1761 / CIP 103989 / NBRC 15051 / NCIMB 9469 / D465</strain>
    </source>
</reference>
<feature type="domain" description="Gfo/Idh/MocA-like oxidoreductase C-terminal" evidence="4">
    <location>
        <begin position="134"/>
        <end position="331"/>
    </location>
</feature>
<proteinExistence type="inferred from homology"/>
<feature type="domain" description="Gfo/Idh/MocA-like oxidoreductase N-terminal" evidence="3">
    <location>
        <begin position="5"/>
        <end position="120"/>
    </location>
</feature>
<dbReference type="KEGG" id="chu:CHU_2007"/>
<accession>A0A6N4SSI9</accession>
<dbReference type="GO" id="GO:0000166">
    <property type="term" value="F:nucleotide binding"/>
    <property type="evidence" value="ECO:0007669"/>
    <property type="project" value="InterPro"/>
</dbReference>
<evidence type="ECO:0000256" key="2">
    <source>
        <dbReference type="ARBA" id="ARBA00023002"/>
    </source>
</evidence>
<evidence type="ECO:0000256" key="1">
    <source>
        <dbReference type="ARBA" id="ARBA00010928"/>
    </source>
</evidence>
<sequence>MSKRIKTALAGFGKAGEFLHAPFIHTDKSFELAVILERTPLKAAQAYPQAKIVRTFEEICADQSIELIVCATPNDTHAGFAEQALLAGKHVVVDKPFTVHLEDAIRLQELSLKVKKHIFVYQNRRWDGDFLTVKKILTEGVLGDVLTIESRFDRYRPQPRINYWKESDAPGNGLWYDLGPHLMDQAFQLLGKPKKCEATIKKQREGSIGIDYFDVEFAYNKIAYRIHAGMLEKERTPRWRIIGNKGTYTKYGVDPQEAKLNSGQQPEGTDWGKEDILDFGKINFLDGRSVVYPTLPGDYRKFYAGVFETIRNDAPLLISMSDAVELVAWLEKLATD</sequence>
<dbReference type="EMBL" id="CP000383">
    <property type="protein sequence ID" value="ABG59273.1"/>
    <property type="molecule type" value="Genomic_DNA"/>
</dbReference>
<protein>
    <submittedName>
        <fullName evidence="5">Probable oxidoreductase</fullName>
    </submittedName>
</protein>
<dbReference type="Gene3D" id="3.40.50.720">
    <property type="entry name" value="NAD(P)-binding Rossmann-like Domain"/>
    <property type="match status" value="1"/>
</dbReference>
<keyword evidence="2" id="KW-0560">Oxidoreductase</keyword>
<dbReference type="OrthoDB" id="9815825at2"/>
<dbReference type="PANTHER" id="PTHR43708:SF5">
    <property type="entry name" value="CONSERVED EXPRESSED OXIDOREDUCTASE (EUROFUNG)-RELATED"/>
    <property type="match status" value="1"/>
</dbReference>
<gene>
    <name evidence="5" type="primary">ydgJ</name>
    <name evidence="5" type="ordered locus">CHU_2007</name>
</gene>
<keyword evidence="6" id="KW-1185">Reference proteome</keyword>
<organism evidence="5 6">
    <name type="scientific">Cytophaga hutchinsonii (strain ATCC 33406 / DSM 1761 / CIP 103989 / NBRC 15051 / NCIMB 9469 / D465)</name>
    <dbReference type="NCBI Taxonomy" id="269798"/>
    <lineage>
        <taxon>Bacteria</taxon>
        <taxon>Pseudomonadati</taxon>
        <taxon>Bacteroidota</taxon>
        <taxon>Cytophagia</taxon>
        <taxon>Cytophagales</taxon>
        <taxon>Cytophagaceae</taxon>
        <taxon>Cytophaga</taxon>
    </lineage>
</organism>
<dbReference type="SUPFAM" id="SSF51735">
    <property type="entry name" value="NAD(P)-binding Rossmann-fold domains"/>
    <property type="match status" value="1"/>
</dbReference>
<dbReference type="Proteomes" id="UP000001822">
    <property type="component" value="Chromosome"/>
</dbReference>
<dbReference type="PANTHER" id="PTHR43708">
    <property type="entry name" value="CONSERVED EXPRESSED OXIDOREDUCTASE (EUROFUNG)"/>
    <property type="match status" value="1"/>
</dbReference>
<dbReference type="Gene3D" id="3.30.360.10">
    <property type="entry name" value="Dihydrodipicolinate Reductase, domain 2"/>
    <property type="match status" value="1"/>
</dbReference>
<comment type="similarity">
    <text evidence="1">Belongs to the Gfo/Idh/MocA family.</text>
</comment>
<evidence type="ECO:0000259" key="3">
    <source>
        <dbReference type="Pfam" id="PF01408"/>
    </source>
</evidence>
<evidence type="ECO:0000313" key="5">
    <source>
        <dbReference type="EMBL" id="ABG59273.1"/>
    </source>
</evidence>
<evidence type="ECO:0000313" key="6">
    <source>
        <dbReference type="Proteomes" id="UP000001822"/>
    </source>
</evidence>
<name>A0A6N4SSI9_CYTH3</name>
<dbReference type="Pfam" id="PF01408">
    <property type="entry name" value="GFO_IDH_MocA"/>
    <property type="match status" value="1"/>
</dbReference>